<dbReference type="EMBL" id="AOMD01000018">
    <property type="protein sequence ID" value="EMA45504.1"/>
    <property type="molecule type" value="Genomic_DNA"/>
</dbReference>
<keyword evidence="1" id="KW-1133">Transmembrane helix</keyword>
<sequence>MELLYAVLSIVLFVIDQLYVGVELLWLIGLIVGLETFVIIVFPVSLYKETVAIRDTGVGWKPNLVLYAALGLAAHGSIIIFGRTGLQLVTVALGVAAVSLYQRRRKTGTP</sequence>
<name>M0MLB5_9EURY</name>
<keyword evidence="1" id="KW-0812">Transmembrane</keyword>
<reference evidence="2 3" key="1">
    <citation type="journal article" date="2014" name="PLoS Genet.">
        <title>Phylogenetically driven sequencing of extremely halophilic archaea reveals strategies for static and dynamic osmo-response.</title>
        <authorList>
            <person name="Becker E.A."/>
            <person name="Seitzer P.M."/>
            <person name="Tritt A."/>
            <person name="Larsen D."/>
            <person name="Krusor M."/>
            <person name="Yao A.I."/>
            <person name="Wu D."/>
            <person name="Madern D."/>
            <person name="Eisen J.A."/>
            <person name="Darling A.E."/>
            <person name="Facciotti M.T."/>
        </authorList>
    </citation>
    <scope>NUCLEOTIDE SEQUENCE [LARGE SCALE GENOMIC DNA]</scope>
    <source>
        <strain evidence="2 3">DSM 5350</strain>
    </source>
</reference>
<feature type="transmembrane region" description="Helical" evidence="1">
    <location>
        <begin position="64"/>
        <end position="80"/>
    </location>
</feature>
<dbReference type="Proteomes" id="UP000011669">
    <property type="component" value="Unassembled WGS sequence"/>
</dbReference>
<dbReference type="RefSeq" id="WP_006077409.1">
    <property type="nucleotide sequence ID" value="NZ_AOMD01000018.1"/>
</dbReference>
<gene>
    <name evidence="2" type="ORF">C449_07785</name>
</gene>
<accession>M0MLB5</accession>
<protein>
    <submittedName>
        <fullName evidence="2">Uncharacterized protein</fullName>
    </submittedName>
</protein>
<comment type="caution">
    <text evidence="2">The sequence shown here is derived from an EMBL/GenBank/DDBJ whole genome shotgun (WGS) entry which is preliminary data.</text>
</comment>
<evidence type="ECO:0000313" key="3">
    <source>
        <dbReference type="Proteomes" id="UP000011669"/>
    </source>
</evidence>
<dbReference type="InParanoid" id="M0MLB5"/>
<evidence type="ECO:0000256" key="1">
    <source>
        <dbReference type="SAM" id="Phobius"/>
    </source>
</evidence>
<dbReference type="AlphaFoldDB" id="M0MLB5"/>
<keyword evidence="1" id="KW-0472">Membrane</keyword>
<organism evidence="2 3">
    <name type="scientific">Halococcus saccharolyticus DSM 5350</name>
    <dbReference type="NCBI Taxonomy" id="1227455"/>
    <lineage>
        <taxon>Archaea</taxon>
        <taxon>Methanobacteriati</taxon>
        <taxon>Methanobacteriota</taxon>
        <taxon>Stenosarchaea group</taxon>
        <taxon>Halobacteria</taxon>
        <taxon>Halobacteriales</taxon>
        <taxon>Halococcaceae</taxon>
        <taxon>Halococcus</taxon>
    </lineage>
</organism>
<evidence type="ECO:0000313" key="2">
    <source>
        <dbReference type="EMBL" id="EMA45504.1"/>
    </source>
</evidence>
<keyword evidence="3" id="KW-1185">Reference proteome</keyword>
<feature type="transmembrane region" description="Helical" evidence="1">
    <location>
        <begin position="86"/>
        <end position="102"/>
    </location>
</feature>
<proteinExistence type="predicted"/>
<feature type="transmembrane region" description="Helical" evidence="1">
    <location>
        <begin position="24"/>
        <end position="44"/>
    </location>
</feature>